<dbReference type="GO" id="GO:0006366">
    <property type="term" value="P:transcription by RNA polymerase II"/>
    <property type="evidence" value="ECO:0007669"/>
    <property type="project" value="InterPro"/>
</dbReference>
<dbReference type="EMBL" id="ML003126">
    <property type="protein sequence ID" value="RKP34630.1"/>
    <property type="molecule type" value="Genomic_DNA"/>
</dbReference>
<evidence type="ECO:0000256" key="2">
    <source>
        <dbReference type="SAM" id="MobiDB-lite"/>
    </source>
</evidence>
<protein>
    <submittedName>
        <fullName evidence="5">RPAP1-like protein</fullName>
    </submittedName>
</protein>
<dbReference type="STRING" id="215637.A0A4P9ZQF9"/>
<evidence type="ECO:0000313" key="5">
    <source>
        <dbReference type="EMBL" id="RKP34630.1"/>
    </source>
</evidence>
<feature type="compositionally biased region" description="Low complexity" evidence="2">
    <location>
        <begin position="104"/>
        <end position="115"/>
    </location>
</feature>
<evidence type="ECO:0000259" key="4">
    <source>
        <dbReference type="Pfam" id="PF08621"/>
    </source>
</evidence>
<feature type="compositionally biased region" description="Low complexity" evidence="2">
    <location>
        <begin position="475"/>
        <end position="485"/>
    </location>
</feature>
<dbReference type="Proteomes" id="UP000268162">
    <property type="component" value="Unassembled WGS sequence"/>
</dbReference>
<feature type="compositionally biased region" description="Low complexity" evidence="2">
    <location>
        <begin position="129"/>
        <end position="145"/>
    </location>
</feature>
<dbReference type="PANTHER" id="PTHR21483:SF18">
    <property type="entry name" value="RNA POLYMERASE II-ASSOCIATED PROTEIN 1"/>
    <property type="match status" value="1"/>
</dbReference>
<keyword evidence="6" id="KW-1185">Reference proteome</keyword>
<evidence type="ECO:0000256" key="1">
    <source>
        <dbReference type="ARBA" id="ARBA00009953"/>
    </source>
</evidence>
<dbReference type="InterPro" id="IPR013929">
    <property type="entry name" value="RPAP1_C"/>
</dbReference>
<gene>
    <name evidence="5" type="ORF">BJ085DRAFT_36729</name>
</gene>
<dbReference type="PANTHER" id="PTHR21483">
    <property type="entry name" value="RNA POLYMERASE II-ASSOCIATED PROTEIN 1"/>
    <property type="match status" value="1"/>
</dbReference>
<organism evidence="5 6">
    <name type="scientific">Dimargaris cristalligena</name>
    <dbReference type="NCBI Taxonomy" id="215637"/>
    <lineage>
        <taxon>Eukaryota</taxon>
        <taxon>Fungi</taxon>
        <taxon>Fungi incertae sedis</taxon>
        <taxon>Zoopagomycota</taxon>
        <taxon>Kickxellomycotina</taxon>
        <taxon>Dimargaritomycetes</taxon>
        <taxon>Dimargaritales</taxon>
        <taxon>Dimargaritaceae</taxon>
        <taxon>Dimargaris</taxon>
    </lineage>
</organism>
<feature type="region of interest" description="Disordered" evidence="2">
    <location>
        <begin position="472"/>
        <end position="503"/>
    </location>
</feature>
<reference evidence="6" key="1">
    <citation type="journal article" date="2018" name="Nat. Microbiol.">
        <title>Leveraging single-cell genomics to expand the fungal tree of life.</title>
        <authorList>
            <person name="Ahrendt S.R."/>
            <person name="Quandt C.A."/>
            <person name="Ciobanu D."/>
            <person name="Clum A."/>
            <person name="Salamov A."/>
            <person name="Andreopoulos B."/>
            <person name="Cheng J.F."/>
            <person name="Woyke T."/>
            <person name="Pelin A."/>
            <person name="Henrissat B."/>
            <person name="Reynolds N.K."/>
            <person name="Benny G.L."/>
            <person name="Smith M.E."/>
            <person name="James T.Y."/>
            <person name="Grigoriev I.V."/>
        </authorList>
    </citation>
    <scope>NUCLEOTIDE SEQUENCE [LARGE SCALE GENOMIC DNA]</scope>
    <source>
        <strain evidence="6">RSA 468</strain>
    </source>
</reference>
<comment type="similarity">
    <text evidence="1">Belongs to the RPAP1 family.</text>
</comment>
<feature type="region of interest" description="Disordered" evidence="2">
    <location>
        <begin position="1"/>
        <end position="21"/>
    </location>
</feature>
<dbReference type="InterPro" id="IPR013930">
    <property type="entry name" value="RPAP1_N"/>
</dbReference>
<evidence type="ECO:0000259" key="3">
    <source>
        <dbReference type="Pfam" id="PF08620"/>
    </source>
</evidence>
<feature type="region of interest" description="Disordered" evidence="2">
    <location>
        <begin position="103"/>
        <end position="145"/>
    </location>
</feature>
<evidence type="ECO:0000313" key="6">
    <source>
        <dbReference type="Proteomes" id="UP000268162"/>
    </source>
</evidence>
<feature type="region of interest" description="Disordered" evidence="2">
    <location>
        <begin position="286"/>
        <end position="317"/>
    </location>
</feature>
<feature type="domain" description="RPAP1 C-terminal" evidence="3">
    <location>
        <begin position="215"/>
        <end position="279"/>
    </location>
</feature>
<dbReference type="AlphaFoldDB" id="A0A4P9ZQF9"/>
<dbReference type="Pfam" id="PF08620">
    <property type="entry name" value="RPAP1_C"/>
    <property type="match status" value="1"/>
</dbReference>
<sequence length="524" mass="57253">MGRDYGATTASGPTIFSPDRRLTAHSPLAPFAGETTVSRLSHTKPTRSWAGSLEREIGLTAEQIHEQNERLLADMTEDEIREAQEEILGMLPPDVVKGLLQRNAPAPESSESAASLKSNHSDPMPRESNAQANANTDTNTNTETAEAETQFLRQLKERYFPNLPTEYEKLEWMGVCKPPVETTPTPMVAPASMPTLAQSDTTTDALPAESTCPPLRFDFRGMILPENTDLPVHKGLHHHGDRPDQAGYTLAELLYLARSAVAVQRVLPLRMLGQILGRCQQALLSDDDTTPVPAPEPEPESEPVVDPKKSGKSRSVPIGRYPPDLATDILAYFHRARLPLYLMNSLYESHRTCIMTALDVLYGLLLPQGEPSLVPVPVQSIPPTTPFATPHHQFAEANLLAADRLAAQSTYTGLIQMGLVARLADLLGPRSPVVLLPMARYHALLLLWALVKVAGPRELAMDKDAVKALEKVLQSPSAPSESESSGVVAETDEDTHPAQMLDGKLKSLSTYLLTQIKPESDHKN</sequence>
<name>A0A4P9ZQF9_9FUNG</name>
<dbReference type="InterPro" id="IPR039913">
    <property type="entry name" value="RPAP1/Rba50"/>
</dbReference>
<proteinExistence type="inferred from homology"/>
<feature type="domain" description="RPAP1 N-terminal" evidence="4">
    <location>
        <begin position="62"/>
        <end position="103"/>
    </location>
</feature>
<accession>A0A4P9ZQF9</accession>
<dbReference type="Pfam" id="PF08621">
    <property type="entry name" value="RPAP1_N"/>
    <property type="match status" value="1"/>
</dbReference>